<evidence type="ECO:0000256" key="10">
    <source>
        <dbReference type="SAM" id="MobiDB-lite"/>
    </source>
</evidence>
<keyword evidence="7" id="KW-0378">Hydrolase</keyword>
<dbReference type="EMBL" id="PKPP01020788">
    <property type="protein sequence ID" value="PWA35059.1"/>
    <property type="molecule type" value="Genomic_DNA"/>
</dbReference>
<evidence type="ECO:0000256" key="2">
    <source>
        <dbReference type="ARBA" id="ARBA00022679"/>
    </source>
</evidence>
<gene>
    <name evidence="13" type="ORF">CTI12_AA613080</name>
</gene>
<feature type="coiled-coil region" evidence="9">
    <location>
        <begin position="330"/>
        <end position="371"/>
    </location>
</feature>
<dbReference type="InterPro" id="IPR037056">
    <property type="entry name" value="RNase_H1_N_sf"/>
</dbReference>
<accession>A0A2U1KE54</accession>
<feature type="domain" description="Ribonuclease H1 N-terminal" evidence="11">
    <location>
        <begin position="438"/>
        <end position="479"/>
    </location>
</feature>
<feature type="domain" description="Reverse transcriptase RNase H-like" evidence="12">
    <location>
        <begin position="281"/>
        <end position="325"/>
    </location>
</feature>
<keyword evidence="5" id="KW-0064">Aspartyl protease</keyword>
<keyword evidence="3" id="KW-0548">Nucleotidyltransferase</keyword>
<dbReference type="AlphaFoldDB" id="A0A2U1KE54"/>
<sequence length="780" mass="89621">MIRNKKGKWERIPSQYIPKIPIIRMNDEILNIDCETEIDDKIQDWNNKLSAQIQLTEELRALQPRDLLNFIIHKTSGNVYRFLESIDELELSRIATTDAMVEYLGLKIAKNGIISLTNNTQEKLKLFPDTLEDRKQIQRFLGCLNYIAEQGFLIDLAKERKALQKKISEKIHWEWTPSDTQLVQNIKTNVQCLPELYNPETKDFLIVETDASDDTWAGCMKAIQNGKELLGLDIDGIPIPQSNLSKVLSIDGSQIPQSDSVLLNSSLQVSSNEQTSVLRTEKYKSKLCKYISGTFSETEQKYSTHEKETLACLKTLKKWKIDLLQTRYPYKRMEGILKQAQHHLQQKREQVISLEKQLTIAREEEEKLANTVQYLTQTTTSESTSESTPSPSKPSTPIKSRPSKTQESESPSSKKSEFIKIEEDVEEIVQNSSIGKQKWYVIFNGPFKGIYSDWALASPHIIGKSVSHKSYTSQEEAKQALKESYKTVTTEEVQKSRRFISLNQRLQEKSPRINPIDLIRSIPTTREREEMKKPSVEKFQRLWDSVIHYDEVQATKSFYPSKRPIGPKVVFLPGAAPTDVHEYFVHGLVDTIYTDGTTIREFQEFPIQVQNIIKTYNALFAHHRPLYFKLHSSYPVFDNNNHKLLVPSITLAELGVSNEVYPPKYEPRDDLPPAIPSSQNLVDALAGVFFASLKLGTGTRQKADIKINYSKNNMLIYSNYSKGTIDEEQLKVLADFEEPFEKFTEPLSILPEDFKIALCQKLFHISRHVCEYCSETQMQE</sequence>
<keyword evidence="2" id="KW-0808">Transferase</keyword>
<dbReference type="InterPro" id="IPR009027">
    <property type="entry name" value="Ribosomal_bL9/RNase_H1_N"/>
</dbReference>
<dbReference type="Proteomes" id="UP000245207">
    <property type="component" value="Unassembled WGS sequence"/>
</dbReference>
<keyword evidence="9" id="KW-0175">Coiled coil</keyword>
<evidence type="ECO:0000256" key="6">
    <source>
        <dbReference type="ARBA" id="ARBA00022759"/>
    </source>
</evidence>
<dbReference type="PANTHER" id="PTHR33064:SF37">
    <property type="entry name" value="RIBONUCLEASE H"/>
    <property type="match status" value="1"/>
</dbReference>
<keyword evidence="6" id="KW-0255">Endonuclease</keyword>
<keyword evidence="4" id="KW-0540">Nuclease</keyword>
<dbReference type="SUPFAM" id="SSF56672">
    <property type="entry name" value="DNA/RNA polymerases"/>
    <property type="match status" value="1"/>
</dbReference>
<reference evidence="13 14" key="1">
    <citation type="journal article" date="2018" name="Mol. Plant">
        <title>The genome of Artemisia annua provides insight into the evolution of Asteraceae family and artemisinin biosynthesis.</title>
        <authorList>
            <person name="Shen Q."/>
            <person name="Zhang L."/>
            <person name="Liao Z."/>
            <person name="Wang S."/>
            <person name="Yan T."/>
            <person name="Shi P."/>
            <person name="Liu M."/>
            <person name="Fu X."/>
            <person name="Pan Q."/>
            <person name="Wang Y."/>
            <person name="Lv Z."/>
            <person name="Lu X."/>
            <person name="Zhang F."/>
            <person name="Jiang W."/>
            <person name="Ma Y."/>
            <person name="Chen M."/>
            <person name="Hao X."/>
            <person name="Li L."/>
            <person name="Tang Y."/>
            <person name="Lv G."/>
            <person name="Zhou Y."/>
            <person name="Sun X."/>
            <person name="Brodelius P.E."/>
            <person name="Rose J.K.C."/>
            <person name="Tang K."/>
        </authorList>
    </citation>
    <scope>NUCLEOTIDE SEQUENCE [LARGE SCALE GENOMIC DNA]</scope>
    <source>
        <strain evidence="14">cv. Huhao1</strain>
        <tissue evidence="13">Leaf</tissue>
    </source>
</reference>
<evidence type="ECO:0000256" key="7">
    <source>
        <dbReference type="ARBA" id="ARBA00022801"/>
    </source>
</evidence>
<dbReference type="Pfam" id="PF17917">
    <property type="entry name" value="RT_RNaseH"/>
    <property type="match status" value="1"/>
</dbReference>
<feature type="compositionally biased region" description="Basic and acidic residues" evidence="10">
    <location>
        <begin position="404"/>
        <end position="417"/>
    </location>
</feature>
<protein>
    <submittedName>
        <fullName evidence="13">Enzymatic polyprotein</fullName>
    </submittedName>
</protein>
<evidence type="ECO:0000256" key="1">
    <source>
        <dbReference type="ARBA" id="ARBA00022670"/>
    </source>
</evidence>
<keyword evidence="1" id="KW-0645">Protease</keyword>
<dbReference type="GO" id="GO:0004519">
    <property type="term" value="F:endonuclease activity"/>
    <property type="evidence" value="ECO:0007669"/>
    <property type="project" value="UniProtKB-KW"/>
</dbReference>
<comment type="caution">
    <text evidence="13">The sequence shown here is derived from an EMBL/GenBank/DDBJ whole genome shotgun (WGS) entry which is preliminary data.</text>
</comment>
<dbReference type="Pfam" id="PF01693">
    <property type="entry name" value="Cauli_VI"/>
    <property type="match status" value="1"/>
</dbReference>
<evidence type="ECO:0000313" key="14">
    <source>
        <dbReference type="Proteomes" id="UP000245207"/>
    </source>
</evidence>
<organism evidence="13 14">
    <name type="scientific">Artemisia annua</name>
    <name type="common">Sweet wormwood</name>
    <dbReference type="NCBI Taxonomy" id="35608"/>
    <lineage>
        <taxon>Eukaryota</taxon>
        <taxon>Viridiplantae</taxon>
        <taxon>Streptophyta</taxon>
        <taxon>Embryophyta</taxon>
        <taxon>Tracheophyta</taxon>
        <taxon>Spermatophyta</taxon>
        <taxon>Magnoliopsida</taxon>
        <taxon>eudicotyledons</taxon>
        <taxon>Gunneridae</taxon>
        <taxon>Pentapetalae</taxon>
        <taxon>asterids</taxon>
        <taxon>campanulids</taxon>
        <taxon>Asterales</taxon>
        <taxon>Asteraceae</taxon>
        <taxon>Asteroideae</taxon>
        <taxon>Anthemideae</taxon>
        <taxon>Artemisiinae</taxon>
        <taxon>Artemisia</taxon>
    </lineage>
</organism>
<dbReference type="SUPFAM" id="SSF55658">
    <property type="entry name" value="L9 N-domain-like"/>
    <property type="match status" value="1"/>
</dbReference>
<name>A0A2U1KE54_ARTAN</name>
<feature type="region of interest" description="Disordered" evidence="10">
    <location>
        <begin position="377"/>
        <end position="417"/>
    </location>
</feature>
<dbReference type="InterPro" id="IPR051320">
    <property type="entry name" value="Viral_Replic_Matur_Polypro"/>
</dbReference>
<evidence type="ECO:0000256" key="5">
    <source>
        <dbReference type="ARBA" id="ARBA00022750"/>
    </source>
</evidence>
<evidence type="ECO:0000259" key="11">
    <source>
        <dbReference type="Pfam" id="PF01693"/>
    </source>
</evidence>
<dbReference type="InterPro" id="IPR043502">
    <property type="entry name" value="DNA/RNA_pol_sf"/>
</dbReference>
<dbReference type="InterPro" id="IPR041373">
    <property type="entry name" value="RT_RNaseH"/>
</dbReference>
<feature type="compositionally biased region" description="Low complexity" evidence="10">
    <location>
        <begin position="378"/>
        <end position="403"/>
    </location>
</feature>
<dbReference type="GO" id="GO:0004190">
    <property type="term" value="F:aspartic-type endopeptidase activity"/>
    <property type="evidence" value="ECO:0007669"/>
    <property type="project" value="UniProtKB-KW"/>
</dbReference>
<evidence type="ECO:0000256" key="4">
    <source>
        <dbReference type="ARBA" id="ARBA00022722"/>
    </source>
</evidence>
<dbReference type="GO" id="GO:0006508">
    <property type="term" value="P:proteolysis"/>
    <property type="evidence" value="ECO:0007669"/>
    <property type="project" value="UniProtKB-KW"/>
</dbReference>
<proteinExistence type="predicted"/>
<dbReference type="PANTHER" id="PTHR33064">
    <property type="entry name" value="POL PROTEIN"/>
    <property type="match status" value="1"/>
</dbReference>
<evidence type="ECO:0000256" key="3">
    <source>
        <dbReference type="ARBA" id="ARBA00022695"/>
    </source>
</evidence>
<keyword evidence="8" id="KW-0695">RNA-directed DNA polymerase</keyword>
<evidence type="ECO:0000256" key="8">
    <source>
        <dbReference type="ARBA" id="ARBA00022918"/>
    </source>
</evidence>
<evidence type="ECO:0000313" key="13">
    <source>
        <dbReference type="EMBL" id="PWA35059.1"/>
    </source>
</evidence>
<dbReference type="Gene3D" id="3.40.970.10">
    <property type="entry name" value="Ribonuclease H1, N-terminal domain"/>
    <property type="match status" value="1"/>
</dbReference>
<dbReference type="OrthoDB" id="1914518at2759"/>
<dbReference type="GO" id="GO:0003964">
    <property type="term" value="F:RNA-directed DNA polymerase activity"/>
    <property type="evidence" value="ECO:0007669"/>
    <property type="project" value="UniProtKB-KW"/>
</dbReference>
<evidence type="ECO:0000256" key="9">
    <source>
        <dbReference type="SAM" id="Coils"/>
    </source>
</evidence>
<dbReference type="InterPro" id="IPR011320">
    <property type="entry name" value="RNase_H1_N"/>
</dbReference>
<evidence type="ECO:0000259" key="12">
    <source>
        <dbReference type="Pfam" id="PF17917"/>
    </source>
</evidence>
<keyword evidence="14" id="KW-1185">Reference proteome</keyword>